<dbReference type="Proteomes" id="UP000229554">
    <property type="component" value="Unassembled WGS sequence"/>
</dbReference>
<reference evidence="2" key="1">
    <citation type="submission" date="2017-09" db="EMBL/GenBank/DDBJ databases">
        <title>Depth-based differentiation of microbial function through sediment-hosted aquifers and enrichment of novel symbionts in the deep terrestrial subsurface.</title>
        <authorList>
            <person name="Probst A.J."/>
            <person name="Ladd B."/>
            <person name="Jarett J.K."/>
            <person name="Geller-Mcgrath D.E."/>
            <person name="Sieber C.M.K."/>
            <person name="Emerson J.B."/>
            <person name="Anantharaman K."/>
            <person name="Thomas B.C."/>
            <person name="Malmstrom R."/>
            <person name="Stieglmeier M."/>
            <person name="Klingl A."/>
            <person name="Woyke T."/>
            <person name="Ryan C.M."/>
            <person name="Banfield J.F."/>
        </authorList>
    </citation>
    <scope>NUCLEOTIDE SEQUENCE [LARGE SCALE GENOMIC DNA]</scope>
</reference>
<accession>A0A2M8KQW5</accession>
<protein>
    <submittedName>
        <fullName evidence="1">Uncharacterized protein</fullName>
    </submittedName>
</protein>
<proteinExistence type="predicted"/>
<organism evidence="1 2">
    <name type="scientific">Candidatus Roizmanbacteria bacterium CG10_big_fil_rev_8_21_14_0_10_39_6</name>
    <dbReference type="NCBI Taxonomy" id="1974853"/>
    <lineage>
        <taxon>Bacteria</taxon>
        <taxon>Candidatus Roizmaniibacteriota</taxon>
    </lineage>
</organism>
<evidence type="ECO:0000313" key="1">
    <source>
        <dbReference type="EMBL" id="PJE62314.1"/>
    </source>
</evidence>
<evidence type="ECO:0000313" key="2">
    <source>
        <dbReference type="Proteomes" id="UP000229554"/>
    </source>
</evidence>
<name>A0A2M8KQW5_9BACT</name>
<comment type="caution">
    <text evidence="1">The sequence shown here is derived from an EMBL/GenBank/DDBJ whole genome shotgun (WGS) entry which is preliminary data.</text>
</comment>
<dbReference type="AlphaFoldDB" id="A0A2M8KQW5"/>
<gene>
    <name evidence="1" type="ORF">COU88_05625</name>
</gene>
<sequence length="161" mass="17469">MSIKTDNLLTKGLAVGYAGTQKPKLVERVGFTGASNHFVSSNGTYHDEWFADKNGGGQELVIAGKESATRLYGGGVSSTEELTQLGLTAGDVIQRLIVSVQQLGGKTRLHEPCSLELPDGWRYVYTILKKSEKVPLTIGYESILYNGREVFAHGHILSSIK</sequence>
<dbReference type="EMBL" id="PFED01000227">
    <property type="protein sequence ID" value="PJE62314.1"/>
    <property type="molecule type" value="Genomic_DNA"/>
</dbReference>